<accession>X7ECA0</accession>
<dbReference type="Pfam" id="PF07729">
    <property type="entry name" value="FCD"/>
    <property type="match status" value="1"/>
</dbReference>
<dbReference type="AlphaFoldDB" id="X7ECA0"/>
<feature type="domain" description="HTH gntR-type" evidence="4">
    <location>
        <begin position="25"/>
        <end position="92"/>
    </location>
</feature>
<organism evidence="5 6">
    <name type="scientific">Roseivivax halodurans JCM 10272</name>
    <dbReference type="NCBI Taxonomy" id="1449350"/>
    <lineage>
        <taxon>Bacteria</taxon>
        <taxon>Pseudomonadati</taxon>
        <taxon>Pseudomonadota</taxon>
        <taxon>Alphaproteobacteria</taxon>
        <taxon>Rhodobacterales</taxon>
        <taxon>Roseobacteraceae</taxon>
        <taxon>Roseivivax</taxon>
    </lineage>
</organism>
<proteinExistence type="predicted"/>
<sequence length="250" mass="28937">MPGPGPRATLIHCRNGPKRMTLRENSDHATVYSRLRDAIIAGRFQPDERLKVSQLAKDLGTSTNPIREALQQLRGEGFVNMLPNRGARVRRMDETFVRDIYEIEVLLEPSMTAWFVGIAGPQDLTRLETIQAEIEALNFADPEEHARLDQMFHRTIYDRHYNRHAFDLWWRYREILSAVSRQYPMSLRRQKQILTEHRQIIDRIRDQDEAGAAEAMRHHIAGAGRHIVEQMTLSRDSTDDRTLEVGASKS</sequence>
<dbReference type="EMBL" id="JALZ01000056">
    <property type="protein sequence ID" value="ETX12748.1"/>
    <property type="molecule type" value="Genomic_DNA"/>
</dbReference>
<dbReference type="SUPFAM" id="SSF48008">
    <property type="entry name" value="GntR ligand-binding domain-like"/>
    <property type="match status" value="1"/>
</dbReference>
<dbReference type="SUPFAM" id="SSF46785">
    <property type="entry name" value="Winged helix' DNA-binding domain"/>
    <property type="match status" value="1"/>
</dbReference>
<dbReference type="InterPro" id="IPR011711">
    <property type="entry name" value="GntR_C"/>
</dbReference>
<dbReference type="Pfam" id="PF00392">
    <property type="entry name" value="GntR"/>
    <property type="match status" value="1"/>
</dbReference>
<dbReference type="STRING" id="1449350.OCH239_17310"/>
<evidence type="ECO:0000259" key="4">
    <source>
        <dbReference type="PROSITE" id="PS50949"/>
    </source>
</evidence>
<dbReference type="Gene3D" id="1.10.10.10">
    <property type="entry name" value="Winged helix-like DNA-binding domain superfamily/Winged helix DNA-binding domain"/>
    <property type="match status" value="1"/>
</dbReference>
<dbReference type="InterPro" id="IPR036388">
    <property type="entry name" value="WH-like_DNA-bd_sf"/>
</dbReference>
<keyword evidence="1" id="KW-0805">Transcription regulation</keyword>
<dbReference type="InterPro" id="IPR000524">
    <property type="entry name" value="Tscrpt_reg_HTH_GntR"/>
</dbReference>
<dbReference type="GO" id="GO:0003677">
    <property type="term" value="F:DNA binding"/>
    <property type="evidence" value="ECO:0007669"/>
    <property type="project" value="UniProtKB-KW"/>
</dbReference>
<evidence type="ECO:0000313" key="5">
    <source>
        <dbReference type="EMBL" id="ETX12748.1"/>
    </source>
</evidence>
<keyword evidence="2" id="KW-0238">DNA-binding</keyword>
<dbReference type="Gene3D" id="1.20.120.530">
    <property type="entry name" value="GntR ligand-binding domain-like"/>
    <property type="match status" value="1"/>
</dbReference>
<dbReference type="SMART" id="SM00345">
    <property type="entry name" value="HTH_GNTR"/>
    <property type="match status" value="1"/>
</dbReference>
<dbReference type="SMART" id="SM00895">
    <property type="entry name" value="FCD"/>
    <property type="match status" value="1"/>
</dbReference>
<dbReference type="GO" id="GO:0003700">
    <property type="term" value="F:DNA-binding transcription factor activity"/>
    <property type="evidence" value="ECO:0007669"/>
    <property type="project" value="InterPro"/>
</dbReference>
<protein>
    <submittedName>
        <fullName evidence="5">GntR family transcriptional regulator</fullName>
    </submittedName>
</protein>
<name>X7ECA0_9RHOB</name>
<dbReference type="CDD" id="cd07377">
    <property type="entry name" value="WHTH_GntR"/>
    <property type="match status" value="1"/>
</dbReference>
<comment type="caution">
    <text evidence="5">The sequence shown here is derived from an EMBL/GenBank/DDBJ whole genome shotgun (WGS) entry which is preliminary data.</text>
</comment>
<dbReference type="PROSITE" id="PS50949">
    <property type="entry name" value="HTH_GNTR"/>
    <property type="match status" value="1"/>
</dbReference>
<dbReference type="PANTHER" id="PTHR43537">
    <property type="entry name" value="TRANSCRIPTIONAL REGULATOR, GNTR FAMILY"/>
    <property type="match status" value="1"/>
</dbReference>
<evidence type="ECO:0000256" key="3">
    <source>
        <dbReference type="ARBA" id="ARBA00023163"/>
    </source>
</evidence>
<evidence type="ECO:0000256" key="1">
    <source>
        <dbReference type="ARBA" id="ARBA00023015"/>
    </source>
</evidence>
<dbReference type="Proteomes" id="UP000022447">
    <property type="component" value="Unassembled WGS sequence"/>
</dbReference>
<dbReference type="InterPro" id="IPR008920">
    <property type="entry name" value="TF_FadR/GntR_C"/>
</dbReference>
<dbReference type="eggNOG" id="COG1802">
    <property type="taxonomic scope" value="Bacteria"/>
</dbReference>
<dbReference type="PANTHER" id="PTHR43537:SF24">
    <property type="entry name" value="GLUCONATE OPERON TRANSCRIPTIONAL REPRESSOR"/>
    <property type="match status" value="1"/>
</dbReference>
<evidence type="ECO:0000313" key="6">
    <source>
        <dbReference type="Proteomes" id="UP000022447"/>
    </source>
</evidence>
<dbReference type="InterPro" id="IPR036390">
    <property type="entry name" value="WH_DNA-bd_sf"/>
</dbReference>
<evidence type="ECO:0000256" key="2">
    <source>
        <dbReference type="ARBA" id="ARBA00023125"/>
    </source>
</evidence>
<reference evidence="5 6" key="1">
    <citation type="submission" date="2014-01" db="EMBL/GenBank/DDBJ databases">
        <title>Roseivivax halodurans JCM 10272 Genome Sequencing.</title>
        <authorList>
            <person name="Lai Q."/>
            <person name="Li G."/>
            <person name="Shao Z."/>
        </authorList>
    </citation>
    <scope>NUCLEOTIDE SEQUENCE [LARGE SCALE GENOMIC DNA]</scope>
    <source>
        <strain evidence="5 6">JCM 10272</strain>
    </source>
</reference>
<keyword evidence="3" id="KW-0804">Transcription</keyword>
<gene>
    <name evidence="5" type="ORF">OCH239_17310</name>
</gene>
<keyword evidence="6" id="KW-1185">Reference proteome</keyword>